<evidence type="ECO:0000313" key="2">
    <source>
        <dbReference type="EMBL" id="MEH2558907.1"/>
    </source>
</evidence>
<dbReference type="InterPro" id="IPR036366">
    <property type="entry name" value="PGBDSf"/>
</dbReference>
<dbReference type="EMBL" id="JAZHRV010000001">
    <property type="protein sequence ID" value="MEH2558907.1"/>
    <property type="molecule type" value="Genomic_DNA"/>
</dbReference>
<evidence type="ECO:0000256" key="1">
    <source>
        <dbReference type="SAM" id="Phobius"/>
    </source>
</evidence>
<reference evidence="2 3" key="1">
    <citation type="submission" date="2024-02" db="EMBL/GenBank/DDBJ databases">
        <title>Adaptive strategies in a cosmopolitan and abundant soil bacterium.</title>
        <authorList>
            <person name="Carini P."/>
        </authorList>
    </citation>
    <scope>NUCLEOTIDE SEQUENCE [LARGE SCALE GENOMIC DNA]</scope>
    <source>
        <strain evidence="2 3">AZCC 1608</strain>
    </source>
</reference>
<evidence type="ECO:0000313" key="3">
    <source>
        <dbReference type="Proteomes" id="UP001364224"/>
    </source>
</evidence>
<protein>
    <submittedName>
        <fullName evidence="2">Membrane protein</fullName>
    </submittedName>
</protein>
<feature type="transmembrane region" description="Helical" evidence="1">
    <location>
        <begin position="72"/>
        <end position="96"/>
    </location>
</feature>
<name>A0ABU8BLC3_9BRAD</name>
<dbReference type="Pfam" id="PF06282">
    <property type="entry name" value="DUF1036"/>
    <property type="match status" value="2"/>
</dbReference>
<keyword evidence="3" id="KW-1185">Reference proteome</keyword>
<keyword evidence="1" id="KW-0812">Transmembrane</keyword>
<proteinExistence type="predicted"/>
<dbReference type="InterPro" id="IPR009380">
    <property type="entry name" value="DUF1036"/>
</dbReference>
<dbReference type="Gene3D" id="1.10.101.10">
    <property type="entry name" value="PGBD-like superfamily/PGBD"/>
    <property type="match status" value="1"/>
</dbReference>
<keyword evidence="1" id="KW-1133">Transmembrane helix</keyword>
<accession>A0ABU8BLC3</accession>
<comment type="caution">
    <text evidence="2">The sequence shown here is derived from an EMBL/GenBank/DDBJ whole genome shotgun (WGS) entry which is preliminary data.</text>
</comment>
<dbReference type="SUPFAM" id="SSF47090">
    <property type="entry name" value="PGBD-like"/>
    <property type="match status" value="1"/>
</dbReference>
<organism evidence="2 3">
    <name type="scientific">Bradyrhizobium algeriense</name>
    <dbReference type="NCBI Taxonomy" id="634784"/>
    <lineage>
        <taxon>Bacteria</taxon>
        <taxon>Pseudomonadati</taxon>
        <taxon>Pseudomonadota</taxon>
        <taxon>Alphaproteobacteria</taxon>
        <taxon>Hyphomicrobiales</taxon>
        <taxon>Nitrobacteraceae</taxon>
        <taxon>Bradyrhizobium</taxon>
    </lineage>
</organism>
<gene>
    <name evidence="2" type="ORF">V1286_006436</name>
</gene>
<sequence length="405" mass="43627">MHERQKMVVMAGHSRPKDGVASASLRPAIHAFAGRAKNVDARERRQVYAVCARQTAMPGHDERRTKPQLRSVLTRLLMSLPAAAISLFASSLPAFADLKLCNRMSYVVEAAIGIDDKSATATRGWFRIDPAACRVVLQGALTADRILLNARALGVYGASPIPQNGSDTLCIAPENFVIAAARQCRGNQTPAPFTQITPTRTDDGNLVAYLAEDSEYDDEQARLAGIQRLLVIAGYDAAPIDGVDGPKTQGALSAFLKSRGLAADTVQSQNFFTTMIDAVQKPSSTGLTWCNDTPHKIMAAVATDDGKALTSRGWYRIDPGKCLHPDVTGQPKQVYSFAEAVDGENRAVKYRDKPLNWGGAKELCTRESKFEISEQGDCGTRGLAPIGFAPVDMSSGGKTLRFAMP</sequence>
<keyword evidence="1" id="KW-0472">Membrane</keyword>
<dbReference type="Proteomes" id="UP001364224">
    <property type="component" value="Unassembled WGS sequence"/>
</dbReference>
<dbReference type="InterPro" id="IPR036365">
    <property type="entry name" value="PGBD-like_sf"/>
</dbReference>